<evidence type="ECO:0000256" key="6">
    <source>
        <dbReference type="ARBA" id="ARBA00023242"/>
    </source>
</evidence>
<evidence type="ECO:0000313" key="11">
    <source>
        <dbReference type="EMBL" id="WWC90024.1"/>
    </source>
</evidence>
<dbReference type="InterPro" id="IPR014898">
    <property type="entry name" value="Znf_C2H2_LYAR"/>
</dbReference>
<dbReference type="GO" id="GO:0003677">
    <property type="term" value="F:DNA binding"/>
    <property type="evidence" value="ECO:0007669"/>
    <property type="project" value="InterPro"/>
</dbReference>
<dbReference type="Gene3D" id="3.30.1490.490">
    <property type="match status" value="1"/>
</dbReference>
<evidence type="ECO:0000256" key="5">
    <source>
        <dbReference type="ARBA" id="ARBA00022833"/>
    </source>
</evidence>
<keyword evidence="3" id="KW-0677">Repeat</keyword>
<evidence type="ECO:0000259" key="10">
    <source>
        <dbReference type="Pfam" id="PF08790"/>
    </source>
</evidence>
<dbReference type="GeneID" id="91095624"/>
<accession>A0AAX4JYU4</accession>
<dbReference type="FunFam" id="3.30.1490.490:FF:000001">
    <property type="entry name" value="cell growth-regulating nucleolar protein-like"/>
    <property type="match status" value="1"/>
</dbReference>
<comment type="subcellular location">
    <subcellularLocation>
        <location evidence="1">Nucleus</location>
    </subcellularLocation>
</comment>
<dbReference type="Pfam" id="PF08790">
    <property type="entry name" value="zf-LYAR"/>
    <property type="match status" value="1"/>
</dbReference>
<feature type="compositionally biased region" description="Polar residues" evidence="9">
    <location>
        <begin position="189"/>
        <end position="198"/>
    </location>
</feature>
<dbReference type="InterPro" id="IPR036236">
    <property type="entry name" value="Znf_C2H2_sf"/>
</dbReference>
<dbReference type="EMBL" id="CP144103">
    <property type="protein sequence ID" value="WWC90024.1"/>
    <property type="molecule type" value="Genomic_DNA"/>
</dbReference>
<dbReference type="GO" id="GO:0006364">
    <property type="term" value="P:rRNA processing"/>
    <property type="evidence" value="ECO:0007669"/>
    <property type="project" value="TreeGrafter"/>
</dbReference>
<evidence type="ECO:0000256" key="4">
    <source>
        <dbReference type="ARBA" id="ARBA00022771"/>
    </source>
</evidence>
<evidence type="ECO:0000256" key="1">
    <source>
        <dbReference type="ARBA" id="ARBA00004123"/>
    </source>
</evidence>
<evidence type="ECO:0000256" key="2">
    <source>
        <dbReference type="ARBA" id="ARBA00022723"/>
    </source>
</evidence>
<protein>
    <recommendedName>
        <fullName evidence="10">Zinc finger C2H2 LYAR-type domain-containing protein</fullName>
    </recommendedName>
</protein>
<dbReference type="PANTHER" id="PTHR13100:SF10">
    <property type="entry name" value="CELL GROWTH-REGULATING NUCLEOLAR PROTEIN"/>
    <property type="match status" value="1"/>
</dbReference>
<reference evidence="11 12" key="1">
    <citation type="submission" date="2024-01" db="EMBL/GenBank/DDBJ databases">
        <title>Comparative genomics of Cryptococcus and Kwoniella reveals pathogenesis evolution and contrasting modes of karyotype evolution via chromosome fusion or intercentromeric recombination.</title>
        <authorList>
            <person name="Coelho M.A."/>
            <person name="David-Palma M."/>
            <person name="Shea T."/>
            <person name="Bowers K."/>
            <person name="McGinley-Smith S."/>
            <person name="Mohammad A.W."/>
            <person name="Gnirke A."/>
            <person name="Yurkov A.M."/>
            <person name="Nowrousian M."/>
            <person name="Sun S."/>
            <person name="Cuomo C.A."/>
            <person name="Heitman J."/>
        </authorList>
    </citation>
    <scope>NUCLEOTIDE SEQUENCE [LARGE SCALE GENOMIC DNA]</scope>
    <source>
        <strain evidence="11 12">CBS 6074</strain>
    </source>
</reference>
<comment type="similarity">
    <text evidence="7">Belongs to the UPF0743 family.</text>
</comment>
<dbReference type="InterPro" id="IPR039999">
    <property type="entry name" value="LYAR"/>
</dbReference>
<keyword evidence="5" id="KW-0862">Zinc</keyword>
<proteinExistence type="inferred from homology"/>
<sequence length="320" mass="34402">MVSFQCDGCADTVKKPKLDQHRNRCHAPFTCLDCSTTFRNPGEYKSHTSCVSEAEKYQGALYKGPKKNGQPQSQPQTPAASSPAPTPVSASTSEAAPAATTSSIHPSRLNQLNAPEREYPQRGAGGRGGRGGFQRGGGRGGYGGFGGGQQYERSYATDMNKMAPQTGMRSWGSTETTPKPEEAEVAPNTVITSAATSVNGINDNGDKKKKNRKGDKGGTGSKANSKNPRNEETNETASEPQNKKRKFEESESVANGDSEEVSSKILKRLKKRIEKLDEKELTLGAWITALGKDKEKNVDSSDILKALKVSKKDGQFVLTL</sequence>
<feature type="domain" description="Zinc finger C2H2 LYAR-type" evidence="10">
    <location>
        <begin position="29"/>
        <end position="57"/>
    </location>
</feature>
<evidence type="ECO:0000256" key="9">
    <source>
        <dbReference type="SAM" id="MobiDB-lite"/>
    </source>
</evidence>
<feature type="compositionally biased region" description="Low complexity" evidence="9">
    <location>
        <begin position="70"/>
        <end position="103"/>
    </location>
</feature>
<keyword evidence="2" id="KW-0479">Metal-binding</keyword>
<evidence type="ECO:0000256" key="3">
    <source>
        <dbReference type="ARBA" id="ARBA00022737"/>
    </source>
</evidence>
<evidence type="ECO:0000313" key="12">
    <source>
        <dbReference type="Proteomes" id="UP001355207"/>
    </source>
</evidence>
<evidence type="ECO:0000256" key="7">
    <source>
        <dbReference type="ARBA" id="ARBA00061084"/>
    </source>
</evidence>
<evidence type="ECO:0000256" key="8">
    <source>
        <dbReference type="PROSITE-ProRule" id="PRU01145"/>
    </source>
</evidence>
<dbReference type="GO" id="GO:0008270">
    <property type="term" value="F:zinc ion binding"/>
    <property type="evidence" value="ECO:0007669"/>
    <property type="project" value="UniProtKB-KW"/>
</dbReference>
<feature type="compositionally biased region" description="Polar residues" evidence="9">
    <location>
        <begin position="104"/>
        <end position="113"/>
    </location>
</feature>
<feature type="compositionally biased region" description="Gly residues" evidence="9">
    <location>
        <begin position="123"/>
        <end position="149"/>
    </location>
</feature>
<dbReference type="PANTHER" id="PTHR13100">
    <property type="entry name" value="CELL GROWTH-REGULATING NUCLEOLAR PROTEIN LYAR"/>
    <property type="match status" value="1"/>
</dbReference>
<dbReference type="GO" id="GO:0000122">
    <property type="term" value="P:negative regulation of transcription by RNA polymerase II"/>
    <property type="evidence" value="ECO:0007669"/>
    <property type="project" value="TreeGrafter"/>
</dbReference>
<name>A0AAX4JYU4_9TREE</name>
<dbReference type="PROSITE" id="PS51804">
    <property type="entry name" value="ZF_C2HC_LYAR"/>
    <property type="match status" value="1"/>
</dbReference>
<feature type="region of interest" description="Disordered" evidence="9">
    <location>
        <begin position="61"/>
        <end position="263"/>
    </location>
</feature>
<gene>
    <name evidence="11" type="ORF">L201_004954</name>
</gene>
<dbReference type="GO" id="GO:0005730">
    <property type="term" value="C:nucleolus"/>
    <property type="evidence" value="ECO:0007669"/>
    <property type="project" value="TreeGrafter"/>
</dbReference>
<dbReference type="RefSeq" id="XP_066076787.1">
    <property type="nucleotide sequence ID" value="XM_066220690.1"/>
</dbReference>
<keyword evidence="12" id="KW-1185">Reference proteome</keyword>
<dbReference type="AlphaFoldDB" id="A0AAX4JYU4"/>
<keyword evidence="4 8" id="KW-0863">Zinc-finger</keyword>
<dbReference type="SUPFAM" id="SSF57667">
    <property type="entry name" value="beta-beta-alpha zinc fingers"/>
    <property type="match status" value="2"/>
</dbReference>
<keyword evidence="6" id="KW-0539">Nucleus</keyword>
<feature type="compositionally biased region" description="Polar residues" evidence="9">
    <location>
        <begin position="167"/>
        <end position="177"/>
    </location>
</feature>
<dbReference type="Proteomes" id="UP001355207">
    <property type="component" value="Chromosome 6"/>
</dbReference>
<organism evidence="11 12">
    <name type="scientific">Kwoniella dendrophila CBS 6074</name>
    <dbReference type="NCBI Taxonomy" id="1295534"/>
    <lineage>
        <taxon>Eukaryota</taxon>
        <taxon>Fungi</taxon>
        <taxon>Dikarya</taxon>
        <taxon>Basidiomycota</taxon>
        <taxon>Agaricomycotina</taxon>
        <taxon>Tremellomycetes</taxon>
        <taxon>Tremellales</taxon>
        <taxon>Cryptococcaceae</taxon>
        <taxon>Kwoniella</taxon>
    </lineage>
</organism>